<dbReference type="GO" id="GO:0016929">
    <property type="term" value="F:deSUMOylase activity"/>
    <property type="evidence" value="ECO:0007669"/>
    <property type="project" value="TreeGrafter"/>
</dbReference>
<keyword evidence="3" id="KW-0378">Hydrolase</keyword>
<evidence type="ECO:0000313" key="7">
    <source>
        <dbReference type="EMBL" id="KAK1357625.1"/>
    </source>
</evidence>
<dbReference type="GO" id="GO:0005634">
    <property type="term" value="C:nucleus"/>
    <property type="evidence" value="ECO:0007669"/>
    <property type="project" value="TreeGrafter"/>
</dbReference>
<dbReference type="InterPro" id="IPR003653">
    <property type="entry name" value="Peptidase_C48_C"/>
</dbReference>
<dbReference type="Proteomes" id="UP001237642">
    <property type="component" value="Unassembled WGS sequence"/>
</dbReference>
<keyword evidence="8" id="KW-1185">Reference proteome</keyword>
<comment type="caution">
    <text evidence="7">The sequence shown here is derived from an EMBL/GenBank/DDBJ whole genome shotgun (WGS) entry which is preliminary data.</text>
</comment>
<evidence type="ECO:0000313" key="8">
    <source>
        <dbReference type="Proteomes" id="UP001237642"/>
    </source>
</evidence>
<sequence length="578" mass="66495">MRRRVNPHHHTGGYRGDFDSFQPHWVTWQPYARFYERMDDDEDADIDNSIQPRDWFPQQAAVDALKSAMRPSSFGDEDIEAPVVEAHAREIDIDPSAPVVTQKSPLEVDTSAPDAPLDTPLHISPTHPLEVDTSAPDAPLDTPLHISPTHPLEVVETSAPDPPQDTPLHVSHKRPHEVDTSAPDPLQDTPLHVSHKRPREDETTSPLIDTSPHVPPTSQSFASSHSFAFTPILLKTSTYEETPSTERVRPFVSFGFDSPSLPTVLKDKFDIDTNVDKMKDERDRGGPSRKGDLTRPLKNRKIRWLYRHWWTNDGEFLWQTHSQKRVTMSLTKENLLTLKPGKSLEDSIVNAYVELLKIRENNLWHPNRQAVLKPTAKRFFFAFSWWMVIAARFCYDLKIPPSELTGAAKDDRDNFIVTYQKQFIGPNLQDCDFAFFPTCHCNHWILFVADIKKAKVLLIDPLRNGDDYSGKLIYPTQYYLMEKFLPFMLHKLDDKQFPQRYMRIKEVVERPKQEGGVDCGVFVCKYMDAICNGISLKTAYWTPDKDVITFRYRIANELRNGEARLIPEWGIRQKNMGL</sequence>
<dbReference type="EMBL" id="JAUIZM010000011">
    <property type="protein sequence ID" value="KAK1357625.1"/>
    <property type="molecule type" value="Genomic_DNA"/>
</dbReference>
<protein>
    <recommendedName>
        <fullName evidence="6">Ubiquitin-like protease family profile domain-containing protein</fullName>
    </recommendedName>
</protein>
<dbReference type="Gene3D" id="3.40.395.10">
    <property type="entry name" value="Adenoviral Proteinase, Chain A"/>
    <property type="match status" value="1"/>
</dbReference>
<evidence type="ECO:0000256" key="1">
    <source>
        <dbReference type="ARBA" id="ARBA00005234"/>
    </source>
</evidence>
<dbReference type="SUPFAM" id="SSF54001">
    <property type="entry name" value="Cysteine proteinases"/>
    <property type="match status" value="1"/>
</dbReference>
<proteinExistence type="inferred from homology"/>
<feature type="domain" description="Ubiquitin-like protease family profile" evidence="6">
    <location>
        <begin position="328"/>
        <end position="530"/>
    </location>
</feature>
<keyword evidence="4" id="KW-0788">Thiol protease</keyword>
<dbReference type="PROSITE" id="PS50600">
    <property type="entry name" value="ULP_PROTEASE"/>
    <property type="match status" value="1"/>
</dbReference>
<dbReference type="PANTHER" id="PTHR12606">
    <property type="entry name" value="SENTRIN/SUMO-SPECIFIC PROTEASE"/>
    <property type="match status" value="1"/>
</dbReference>
<keyword evidence="2" id="KW-0645">Protease</keyword>
<reference evidence="7" key="2">
    <citation type="submission" date="2023-05" db="EMBL/GenBank/DDBJ databases">
        <authorList>
            <person name="Schelkunov M.I."/>
        </authorList>
    </citation>
    <scope>NUCLEOTIDE SEQUENCE</scope>
    <source>
        <strain evidence="7">Hsosn_3</strain>
        <tissue evidence="7">Leaf</tissue>
    </source>
</reference>
<dbReference type="PANTHER" id="PTHR12606:SF136">
    <property type="entry name" value="ULP1 PROTEASE FAMILY PROTEIN"/>
    <property type="match status" value="1"/>
</dbReference>
<dbReference type="Pfam" id="PF02902">
    <property type="entry name" value="Peptidase_C48"/>
    <property type="match status" value="1"/>
</dbReference>
<reference evidence="7" key="1">
    <citation type="submission" date="2023-02" db="EMBL/GenBank/DDBJ databases">
        <title>Genome of toxic invasive species Heracleum sosnowskyi carries increased number of genes despite the absence of recent whole-genome duplications.</title>
        <authorList>
            <person name="Schelkunov M."/>
            <person name="Shtratnikova V."/>
            <person name="Makarenko M."/>
            <person name="Klepikova A."/>
            <person name="Omelchenko D."/>
            <person name="Novikova G."/>
            <person name="Obukhova E."/>
            <person name="Bogdanov V."/>
            <person name="Penin A."/>
            <person name="Logacheva M."/>
        </authorList>
    </citation>
    <scope>NUCLEOTIDE SEQUENCE</scope>
    <source>
        <strain evidence="7">Hsosn_3</strain>
        <tissue evidence="7">Leaf</tissue>
    </source>
</reference>
<comment type="similarity">
    <text evidence="1">Belongs to the peptidase C48 family.</text>
</comment>
<dbReference type="GO" id="GO:0016926">
    <property type="term" value="P:protein desumoylation"/>
    <property type="evidence" value="ECO:0007669"/>
    <property type="project" value="TreeGrafter"/>
</dbReference>
<accession>A0AAD8H0Z7</accession>
<organism evidence="7 8">
    <name type="scientific">Heracleum sosnowskyi</name>
    <dbReference type="NCBI Taxonomy" id="360622"/>
    <lineage>
        <taxon>Eukaryota</taxon>
        <taxon>Viridiplantae</taxon>
        <taxon>Streptophyta</taxon>
        <taxon>Embryophyta</taxon>
        <taxon>Tracheophyta</taxon>
        <taxon>Spermatophyta</taxon>
        <taxon>Magnoliopsida</taxon>
        <taxon>eudicotyledons</taxon>
        <taxon>Gunneridae</taxon>
        <taxon>Pentapetalae</taxon>
        <taxon>asterids</taxon>
        <taxon>campanulids</taxon>
        <taxon>Apiales</taxon>
        <taxon>Apiaceae</taxon>
        <taxon>Apioideae</taxon>
        <taxon>apioid superclade</taxon>
        <taxon>Tordylieae</taxon>
        <taxon>Tordyliinae</taxon>
        <taxon>Heracleum</taxon>
    </lineage>
</organism>
<dbReference type="InterPro" id="IPR038765">
    <property type="entry name" value="Papain-like_cys_pep_sf"/>
</dbReference>
<evidence type="ECO:0000259" key="6">
    <source>
        <dbReference type="PROSITE" id="PS50600"/>
    </source>
</evidence>
<dbReference type="GO" id="GO:0006508">
    <property type="term" value="P:proteolysis"/>
    <property type="evidence" value="ECO:0007669"/>
    <property type="project" value="UniProtKB-KW"/>
</dbReference>
<evidence type="ECO:0000256" key="4">
    <source>
        <dbReference type="ARBA" id="ARBA00022807"/>
    </source>
</evidence>
<name>A0AAD8H0Z7_9APIA</name>
<evidence type="ECO:0000256" key="5">
    <source>
        <dbReference type="SAM" id="MobiDB-lite"/>
    </source>
</evidence>
<dbReference type="AlphaFoldDB" id="A0AAD8H0Z7"/>
<gene>
    <name evidence="7" type="ORF">POM88_050881</name>
</gene>
<feature type="region of interest" description="Disordered" evidence="5">
    <location>
        <begin position="90"/>
        <end position="222"/>
    </location>
</feature>
<evidence type="ECO:0000256" key="3">
    <source>
        <dbReference type="ARBA" id="ARBA00022801"/>
    </source>
</evidence>
<evidence type="ECO:0000256" key="2">
    <source>
        <dbReference type="ARBA" id="ARBA00022670"/>
    </source>
</evidence>